<name>A0A2T0LQH5_9PSEU</name>
<feature type="binding site" evidence="5">
    <location>
        <position position="82"/>
    </location>
    <ligand>
        <name>Mg(2+)</name>
        <dbReference type="ChEBI" id="CHEBI:18420"/>
        <label>1</label>
        <note>catalytic</note>
    </ligand>
</feature>
<dbReference type="GO" id="GO:0046872">
    <property type="term" value="F:metal ion binding"/>
    <property type="evidence" value="ECO:0007669"/>
    <property type="project" value="UniProtKB-KW"/>
</dbReference>
<dbReference type="RefSeq" id="WP_106180768.1">
    <property type="nucleotide sequence ID" value="NZ_PVNH01000009.1"/>
</dbReference>
<dbReference type="PANTHER" id="PTHR20854:SF4">
    <property type="entry name" value="INOSITOL-1-MONOPHOSPHATASE-RELATED"/>
    <property type="match status" value="1"/>
</dbReference>
<comment type="catalytic activity">
    <reaction evidence="1">
        <text>a myo-inositol phosphate + H2O = myo-inositol + phosphate</text>
        <dbReference type="Rhea" id="RHEA:24056"/>
        <dbReference type="ChEBI" id="CHEBI:15377"/>
        <dbReference type="ChEBI" id="CHEBI:17268"/>
        <dbReference type="ChEBI" id="CHEBI:43474"/>
        <dbReference type="ChEBI" id="CHEBI:84139"/>
        <dbReference type="EC" id="3.1.3.25"/>
    </reaction>
</comment>
<dbReference type="Pfam" id="PF00459">
    <property type="entry name" value="Inositol_P"/>
    <property type="match status" value="1"/>
</dbReference>
<comment type="cofactor">
    <cofactor evidence="5">
        <name>Mg(2+)</name>
        <dbReference type="ChEBI" id="CHEBI:18420"/>
    </cofactor>
</comment>
<dbReference type="EC" id="3.1.3.25" evidence="2"/>
<keyword evidence="7" id="KW-1185">Reference proteome</keyword>
<dbReference type="CDD" id="cd01637">
    <property type="entry name" value="IMPase_like"/>
    <property type="match status" value="1"/>
</dbReference>
<evidence type="ECO:0000256" key="5">
    <source>
        <dbReference type="PIRSR" id="PIRSR600760-2"/>
    </source>
</evidence>
<dbReference type="SUPFAM" id="SSF56655">
    <property type="entry name" value="Carbohydrate phosphatase"/>
    <property type="match status" value="1"/>
</dbReference>
<comment type="caution">
    <text evidence="6">The sequence shown here is derived from an EMBL/GenBank/DDBJ whole genome shotgun (WGS) entry which is preliminary data.</text>
</comment>
<sequence length="295" mass="30124">MTLLSSRTWLPVEPGLLSKALEVAGRLANDATDVITATAGRGAHPDTKESPFDWVTDTDRTLERHTRRVLTAEFPGMPVVGEEFGADTGADTAEYRWVVDPVDGTANYVAGVPWCAYSLALVDASGPVVGVVADPYRGQIYAAARGRGARANGTPVRLPGRHGTAGAIVCTELTRGGPWPGLGGFIEQAAAAHAGVRVLGSAALSVAQVALGHAAAAVLHSYHEWDVAGAVALAVEAGAVVLDRHGEGTTLPPDGLLVAAPEVAEEVLAWWLRSGGSAPAAANGSTTAPGPPPAT</sequence>
<proteinExistence type="predicted"/>
<gene>
    <name evidence="6" type="ORF">B0I33_109244</name>
</gene>
<evidence type="ECO:0000256" key="2">
    <source>
        <dbReference type="ARBA" id="ARBA00013106"/>
    </source>
</evidence>
<dbReference type="PRINTS" id="PR00377">
    <property type="entry name" value="IMPHPHTASES"/>
</dbReference>
<dbReference type="GO" id="GO:0046854">
    <property type="term" value="P:phosphatidylinositol phosphate biosynthetic process"/>
    <property type="evidence" value="ECO:0007669"/>
    <property type="project" value="InterPro"/>
</dbReference>
<evidence type="ECO:0000256" key="3">
    <source>
        <dbReference type="ARBA" id="ARBA00022723"/>
    </source>
</evidence>
<dbReference type="OrthoDB" id="9772456at2"/>
<keyword evidence="4 5" id="KW-0460">Magnesium</keyword>
<feature type="binding site" evidence="5">
    <location>
        <position position="103"/>
    </location>
    <ligand>
        <name>Mg(2+)</name>
        <dbReference type="ChEBI" id="CHEBI:18420"/>
        <label>1</label>
        <note>catalytic</note>
    </ligand>
</feature>
<organism evidence="6 7">
    <name type="scientific">Prauserella shujinwangii</name>
    <dbReference type="NCBI Taxonomy" id="1453103"/>
    <lineage>
        <taxon>Bacteria</taxon>
        <taxon>Bacillati</taxon>
        <taxon>Actinomycetota</taxon>
        <taxon>Actinomycetes</taxon>
        <taxon>Pseudonocardiales</taxon>
        <taxon>Pseudonocardiaceae</taxon>
        <taxon>Prauserella</taxon>
    </lineage>
</organism>
<evidence type="ECO:0000313" key="6">
    <source>
        <dbReference type="EMBL" id="PRX45581.1"/>
    </source>
</evidence>
<dbReference type="EMBL" id="PVNH01000009">
    <property type="protein sequence ID" value="PRX45581.1"/>
    <property type="molecule type" value="Genomic_DNA"/>
</dbReference>
<feature type="binding site" evidence="5">
    <location>
        <position position="100"/>
    </location>
    <ligand>
        <name>Mg(2+)</name>
        <dbReference type="ChEBI" id="CHEBI:18420"/>
        <label>1</label>
        <note>catalytic</note>
    </ligand>
</feature>
<dbReference type="Gene3D" id="3.30.540.10">
    <property type="entry name" value="Fructose-1,6-Bisphosphatase, subunit A, domain 1"/>
    <property type="match status" value="1"/>
</dbReference>
<dbReference type="InterPro" id="IPR000760">
    <property type="entry name" value="Inositol_monophosphatase-like"/>
</dbReference>
<dbReference type="InterPro" id="IPR020550">
    <property type="entry name" value="Inositol_monophosphatase_CS"/>
</dbReference>
<evidence type="ECO:0000256" key="1">
    <source>
        <dbReference type="ARBA" id="ARBA00001033"/>
    </source>
</evidence>
<evidence type="ECO:0000256" key="4">
    <source>
        <dbReference type="ARBA" id="ARBA00022842"/>
    </source>
</evidence>
<dbReference type="GO" id="GO:0008934">
    <property type="term" value="F:inositol monophosphate 1-phosphatase activity"/>
    <property type="evidence" value="ECO:0007669"/>
    <property type="project" value="TreeGrafter"/>
</dbReference>
<protein>
    <recommendedName>
        <fullName evidence="2">inositol-phosphate phosphatase</fullName>
        <ecNumber evidence="2">3.1.3.25</ecNumber>
    </recommendedName>
</protein>
<dbReference type="PROSITE" id="PS00630">
    <property type="entry name" value="IMP_2"/>
    <property type="match status" value="1"/>
</dbReference>
<evidence type="ECO:0000313" key="7">
    <source>
        <dbReference type="Proteomes" id="UP000238362"/>
    </source>
</evidence>
<dbReference type="AlphaFoldDB" id="A0A2T0LQH5"/>
<dbReference type="Proteomes" id="UP000238362">
    <property type="component" value="Unassembled WGS sequence"/>
</dbReference>
<dbReference type="Gene3D" id="3.40.190.80">
    <property type="match status" value="1"/>
</dbReference>
<reference evidence="6 7" key="1">
    <citation type="submission" date="2018-03" db="EMBL/GenBank/DDBJ databases">
        <title>Genomic Encyclopedia of Type Strains, Phase III (KMG-III): the genomes of soil and plant-associated and newly described type strains.</title>
        <authorList>
            <person name="Whitman W."/>
        </authorList>
    </citation>
    <scope>NUCLEOTIDE SEQUENCE [LARGE SCALE GENOMIC DNA]</scope>
    <source>
        <strain evidence="6 7">CGMCC 4.7125</strain>
    </source>
</reference>
<dbReference type="GO" id="GO:0006020">
    <property type="term" value="P:inositol metabolic process"/>
    <property type="evidence" value="ECO:0007669"/>
    <property type="project" value="TreeGrafter"/>
</dbReference>
<accession>A0A2T0LQH5</accession>
<dbReference type="GO" id="GO:0007165">
    <property type="term" value="P:signal transduction"/>
    <property type="evidence" value="ECO:0007669"/>
    <property type="project" value="TreeGrafter"/>
</dbReference>
<feature type="binding site" evidence="5">
    <location>
        <position position="226"/>
    </location>
    <ligand>
        <name>Mg(2+)</name>
        <dbReference type="ChEBI" id="CHEBI:18420"/>
        <label>1</label>
        <note>catalytic</note>
    </ligand>
</feature>
<dbReference type="PANTHER" id="PTHR20854">
    <property type="entry name" value="INOSITOL MONOPHOSPHATASE"/>
    <property type="match status" value="1"/>
</dbReference>
<keyword evidence="3 5" id="KW-0479">Metal-binding</keyword>